<reference evidence="2 3" key="1">
    <citation type="journal article" date="2016" name="Nat. Commun.">
        <title>Thousands of microbial genomes shed light on interconnected biogeochemical processes in an aquifer system.</title>
        <authorList>
            <person name="Anantharaman K."/>
            <person name="Brown C.T."/>
            <person name="Hug L.A."/>
            <person name="Sharon I."/>
            <person name="Castelle C.J."/>
            <person name="Probst A.J."/>
            <person name="Thomas B.C."/>
            <person name="Singh A."/>
            <person name="Wilkins M.J."/>
            <person name="Karaoz U."/>
            <person name="Brodie E.L."/>
            <person name="Williams K.H."/>
            <person name="Hubbard S.S."/>
            <person name="Banfield J.F."/>
        </authorList>
    </citation>
    <scope>NUCLEOTIDE SEQUENCE [LARGE SCALE GENOMIC DNA]</scope>
</reference>
<keyword evidence="1" id="KW-0812">Transmembrane</keyword>
<keyword evidence="1" id="KW-0472">Membrane</keyword>
<evidence type="ECO:0000313" key="2">
    <source>
        <dbReference type="EMBL" id="OGI63431.1"/>
    </source>
</evidence>
<feature type="transmembrane region" description="Helical" evidence="1">
    <location>
        <begin position="20"/>
        <end position="37"/>
    </location>
</feature>
<keyword evidence="1" id="KW-1133">Transmembrane helix</keyword>
<proteinExistence type="predicted"/>
<name>A0A1F6V0Z1_9BACT</name>
<dbReference type="Proteomes" id="UP000177602">
    <property type="component" value="Unassembled WGS sequence"/>
</dbReference>
<feature type="transmembrane region" description="Helical" evidence="1">
    <location>
        <begin position="75"/>
        <end position="93"/>
    </location>
</feature>
<protein>
    <submittedName>
        <fullName evidence="2">Uncharacterized protein</fullName>
    </submittedName>
</protein>
<dbReference type="EMBL" id="MFTN01000004">
    <property type="protein sequence ID" value="OGI63431.1"/>
    <property type="molecule type" value="Genomic_DNA"/>
</dbReference>
<dbReference type="STRING" id="1801737.A2818_00700"/>
<gene>
    <name evidence="2" type="ORF">A2818_00700</name>
</gene>
<evidence type="ECO:0000256" key="1">
    <source>
        <dbReference type="SAM" id="Phobius"/>
    </source>
</evidence>
<feature type="transmembrane region" description="Helical" evidence="1">
    <location>
        <begin position="43"/>
        <end position="63"/>
    </location>
</feature>
<accession>A0A1F6V0Z1</accession>
<evidence type="ECO:0000313" key="3">
    <source>
        <dbReference type="Proteomes" id="UP000177602"/>
    </source>
</evidence>
<comment type="caution">
    <text evidence="2">The sequence shown here is derived from an EMBL/GenBank/DDBJ whole genome shotgun (WGS) entry which is preliminary data.</text>
</comment>
<organism evidence="2 3">
    <name type="scientific">Candidatus Nomurabacteria bacterium RIFCSPHIGHO2_01_FULL_40_12</name>
    <dbReference type="NCBI Taxonomy" id="1801737"/>
    <lineage>
        <taxon>Bacteria</taxon>
        <taxon>Candidatus Nomuraibacteriota</taxon>
    </lineage>
</organism>
<dbReference type="AlphaFoldDB" id="A0A1F6V0Z1"/>
<sequence length="96" mass="11374">MSKFIEDSQFFFTDFHKGTVNILLHIISFAVMFYGLAIKDTFLVILGLAVIDEFGHLYNYFILFKRDPKYGVRMVPYQLFYAVIGIIILLKIFNWY</sequence>